<evidence type="ECO:0000256" key="1">
    <source>
        <dbReference type="ARBA" id="ARBA00001933"/>
    </source>
</evidence>
<dbReference type="Pfam" id="PF00278">
    <property type="entry name" value="Orn_DAP_Arg_deC"/>
    <property type="match status" value="1"/>
</dbReference>
<dbReference type="PANTHER" id="PTHR43727:SF2">
    <property type="entry name" value="GROUP IV DECARBOXYLASE"/>
    <property type="match status" value="1"/>
</dbReference>
<feature type="modified residue" description="N6-(pyridoxal phosphate)lysine" evidence="5">
    <location>
        <position position="65"/>
    </location>
</feature>
<dbReference type="RefSeq" id="WP_218443876.1">
    <property type="nucleotide sequence ID" value="NZ_JAGSPA010000001.1"/>
</dbReference>
<comment type="function">
    <text evidence="5">Specifically catalyzes the decarboxylation of meso-diaminopimelate (meso-DAP) to L-lysine.</text>
</comment>
<dbReference type="InterPro" id="IPR022643">
    <property type="entry name" value="De-COase2_C"/>
</dbReference>
<keyword evidence="5" id="KW-0028">Amino-acid biosynthesis</keyword>
<comment type="subunit">
    <text evidence="5">Homodimer.</text>
</comment>
<dbReference type="GO" id="GO:0008836">
    <property type="term" value="F:diaminopimelate decarboxylase activity"/>
    <property type="evidence" value="ECO:0007669"/>
    <property type="project" value="UniProtKB-EC"/>
</dbReference>
<reference evidence="9 10" key="1">
    <citation type="submission" date="2021-04" db="EMBL/GenBank/DDBJ databases">
        <authorList>
            <person name="Pira H."/>
            <person name="Risdian C."/>
            <person name="Wink J."/>
        </authorList>
    </citation>
    <scope>NUCLEOTIDE SEQUENCE [LARGE SCALE GENOMIC DNA]</scope>
    <source>
        <strain evidence="9 10">WHA3</strain>
    </source>
</reference>
<dbReference type="EMBL" id="JAGSPA010000001">
    <property type="protein sequence ID" value="MBV7255538.1"/>
    <property type="molecule type" value="Genomic_DNA"/>
</dbReference>
<organism evidence="9 10">
    <name type="scientific">Pacificimonas pallii</name>
    <dbReference type="NCBI Taxonomy" id="2827236"/>
    <lineage>
        <taxon>Bacteria</taxon>
        <taxon>Pseudomonadati</taxon>
        <taxon>Pseudomonadota</taxon>
        <taxon>Alphaproteobacteria</taxon>
        <taxon>Sphingomonadales</taxon>
        <taxon>Sphingosinicellaceae</taxon>
        <taxon>Pacificimonas</taxon>
    </lineage>
</organism>
<evidence type="ECO:0000256" key="5">
    <source>
        <dbReference type="HAMAP-Rule" id="MF_02120"/>
    </source>
</evidence>
<keyword evidence="2 5" id="KW-0210">Decarboxylase</keyword>
<dbReference type="Proteomes" id="UP000722336">
    <property type="component" value="Unassembled WGS sequence"/>
</dbReference>
<evidence type="ECO:0000259" key="7">
    <source>
        <dbReference type="Pfam" id="PF00278"/>
    </source>
</evidence>
<sequence>MDHFQYRDGVLHAEDVSLEALAAEVGTPFYCYSTATLERHFDVFQKAVSPPIAGGTAPLIAYAVKANPNQAVIATLARKGAGADVVSVGELKRALAAGIPASRIVFSGVGKTREEMQAALAEDIFQFNVESHAEAELLSETAAAMGKVAKVAFRVNPDVDAGTHAKISTGRAENKFGIAIDTAPAAFARAKTLPGIEAVGVAVHIGSQLTDLAPLERAFTRVGELIANLRAGGHAISRADLGGGLGVPYLSDQPDPPSPASYGEMMARVTKDWDVCLTFEPGRLITGNAGILVSRVVRLKEGKERCFVIIDAAMNDLIRPSLYDAWHDIQAVRPRGNEQMRADVVGPVCETGDTFAEQRDMARLEAGDLMVFRTAGAYSATMANSYNSRLLTPEVMVSGDRWAQIRARPTYEQLIAQDTVPDWLNQEE</sequence>
<keyword evidence="4 5" id="KW-0456">Lyase</keyword>
<feature type="binding site" evidence="5">
    <location>
        <position position="323"/>
    </location>
    <ligand>
        <name>substrate</name>
    </ligand>
</feature>
<feature type="binding site" evidence="5">
    <location>
        <position position="244"/>
    </location>
    <ligand>
        <name>pyridoxal 5'-phosphate</name>
        <dbReference type="ChEBI" id="CHEBI:597326"/>
    </ligand>
</feature>
<name>A0ABS6SAV9_9SPHN</name>
<feature type="domain" description="Orn/DAP/Arg decarboxylase 2 N-terminal" evidence="8">
    <location>
        <begin position="37"/>
        <end position="286"/>
    </location>
</feature>
<keyword evidence="10" id="KW-1185">Reference proteome</keyword>
<dbReference type="InterPro" id="IPR022653">
    <property type="entry name" value="De-COase2_pyr-phos_BS"/>
</dbReference>
<dbReference type="HAMAP" id="MF_02120">
    <property type="entry name" value="LysA"/>
    <property type="match status" value="1"/>
</dbReference>
<dbReference type="InterPro" id="IPR002986">
    <property type="entry name" value="DAP_deCOOHase_LysA"/>
</dbReference>
<comment type="pathway">
    <text evidence="5">Amino-acid biosynthesis; L-lysine biosynthesis via DAP pathway; L-lysine from DL-2,6-diaminopimelate: step 1/1.</text>
</comment>
<dbReference type="PANTHER" id="PTHR43727">
    <property type="entry name" value="DIAMINOPIMELATE DECARBOXYLASE"/>
    <property type="match status" value="1"/>
</dbReference>
<proteinExistence type="inferred from homology"/>
<evidence type="ECO:0000256" key="6">
    <source>
        <dbReference type="NCBIfam" id="TIGR01048"/>
    </source>
</evidence>
<dbReference type="CDD" id="cd06828">
    <property type="entry name" value="PLPDE_III_DapDC"/>
    <property type="match status" value="1"/>
</dbReference>
<dbReference type="Pfam" id="PF02784">
    <property type="entry name" value="Orn_Arg_deC_N"/>
    <property type="match status" value="1"/>
</dbReference>
<feature type="binding site" evidence="5">
    <location>
        <position position="378"/>
    </location>
    <ligand>
        <name>substrate</name>
    </ligand>
</feature>
<keyword evidence="5" id="KW-0457">Lysine biosynthesis</keyword>
<evidence type="ECO:0000259" key="8">
    <source>
        <dbReference type="Pfam" id="PF02784"/>
    </source>
</evidence>
<evidence type="ECO:0000313" key="10">
    <source>
        <dbReference type="Proteomes" id="UP000722336"/>
    </source>
</evidence>
<evidence type="ECO:0000256" key="2">
    <source>
        <dbReference type="ARBA" id="ARBA00022793"/>
    </source>
</evidence>
<accession>A0ABS6SAV9</accession>
<evidence type="ECO:0000256" key="4">
    <source>
        <dbReference type="ARBA" id="ARBA00023239"/>
    </source>
</evidence>
<feature type="binding site" evidence="5">
    <location>
        <position position="283"/>
    </location>
    <ligand>
        <name>substrate</name>
    </ligand>
</feature>
<comment type="similarity">
    <text evidence="5">Belongs to the Orn/Lys/Arg decarboxylase class-II family. LysA subfamily.</text>
</comment>
<feature type="binding site" evidence="5">
    <location>
        <begin position="280"/>
        <end position="283"/>
    </location>
    <ligand>
        <name>pyridoxal 5'-phosphate</name>
        <dbReference type="ChEBI" id="CHEBI:597326"/>
    </ligand>
</feature>
<feature type="binding site" evidence="5">
    <location>
        <position position="378"/>
    </location>
    <ligand>
        <name>pyridoxal 5'-phosphate</name>
        <dbReference type="ChEBI" id="CHEBI:597326"/>
    </ligand>
</feature>
<feature type="binding site" evidence="5">
    <location>
        <position position="319"/>
    </location>
    <ligand>
        <name>substrate</name>
    </ligand>
</feature>
<feature type="domain" description="Orn/DAP/Arg decarboxylase 2 C-terminal" evidence="7">
    <location>
        <begin position="29"/>
        <end position="376"/>
    </location>
</feature>
<dbReference type="PROSITE" id="PS00878">
    <property type="entry name" value="ODR_DC_2_1"/>
    <property type="match status" value="1"/>
</dbReference>
<evidence type="ECO:0000313" key="9">
    <source>
        <dbReference type="EMBL" id="MBV7255538.1"/>
    </source>
</evidence>
<feature type="binding site" evidence="5">
    <location>
        <position position="350"/>
    </location>
    <ligand>
        <name>substrate</name>
    </ligand>
</feature>
<dbReference type="NCBIfam" id="TIGR01048">
    <property type="entry name" value="lysA"/>
    <property type="match status" value="1"/>
</dbReference>
<comment type="catalytic activity">
    <reaction evidence="5">
        <text>meso-2,6-diaminopimelate + H(+) = L-lysine + CO2</text>
        <dbReference type="Rhea" id="RHEA:15101"/>
        <dbReference type="ChEBI" id="CHEBI:15378"/>
        <dbReference type="ChEBI" id="CHEBI:16526"/>
        <dbReference type="ChEBI" id="CHEBI:32551"/>
        <dbReference type="ChEBI" id="CHEBI:57791"/>
        <dbReference type="EC" id="4.1.1.20"/>
    </reaction>
</comment>
<protein>
    <recommendedName>
        <fullName evidence="5 6">Diaminopimelate decarboxylase</fullName>
        <shortName evidence="5">DAP decarboxylase</shortName>
        <shortName evidence="5">DAPDC</shortName>
        <ecNumber evidence="5 6">4.1.1.20</ecNumber>
    </recommendedName>
</protein>
<comment type="cofactor">
    <cofactor evidence="1 5">
        <name>pyridoxal 5'-phosphate</name>
        <dbReference type="ChEBI" id="CHEBI:597326"/>
    </cofactor>
</comment>
<dbReference type="InterPro" id="IPR022644">
    <property type="entry name" value="De-COase2_N"/>
</dbReference>
<evidence type="ECO:0000256" key="3">
    <source>
        <dbReference type="ARBA" id="ARBA00022898"/>
    </source>
</evidence>
<keyword evidence="3 5" id="KW-0663">Pyridoxal phosphate</keyword>
<dbReference type="EC" id="4.1.1.20" evidence="5 6"/>
<gene>
    <name evidence="5 9" type="primary">lysA</name>
    <name evidence="9" type="ORF">KCG44_01925</name>
</gene>
<comment type="caution">
    <text evidence="9">The sequence shown here is derived from an EMBL/GenBank/DDBJ whole genome shotgun (WGS) entry which is preliminary data.</text>
</comment>